<evidence type="ECO:0000313" key="3">
    <source>
        <dbReference type="Proteomes" id="UP000095651"/>
    </source>
</evidence>
<dbReference type="AlphaFoldDB" id="A0A174KSC2"/>
<dbReference type="EMBL" id="CYZE01000019">
    <property type="protein sequence ID" value="CUP15104.1"/>
    <property type="molecule type" value="Genomic_DNA"/>
</dbReference>
<proteinExistence type="predicted"/>
<evidence type="ECO:0000313" key="2">
    <source>
        <dbReference type="EMBL" id="CUP15104.1"/>
    </source>
</evidence>
<dbReference type="RefSeq" id="WP_055659553.1">
    <property type="nucleotide sequence ID" value="NZ_CABIXC010000019.1"/>
</dbReference>
<dbReference type="Proteomes" id="UP000095651">
    <property type="component" value="Unassembled WGS sequence"/>
</dbReference>
<sequence>MKLRLVKQGDFLGTKCDFYVNETGDIFMSRTQIGYALKYKNPSKGIENVHNRNNKRMDRFSVIIRGSQIEGGSRHIDPNSDMYLYVERGIYEICRRSAQPIADDFNDWVYDTILSIKKNGYYIAAEKDEKWLGTRQETKEVRKAETDQIKLFVEYARAQGSQHADRYYVSLTKLINRRLGIENGGRDKADQRTLMHLKSLETVVELHLATLMVEGLPYKEIYQGVKKFIEAL</sequence>
<dbReference type="Pfam" id="PF02498">
    <property type="entry name" value="Bro-N"/>
    <property type="match status" value="1"/>
</dbReference>
<feature type="domain" description="Bro-N" evidence="1">
    <location>
        <begin position="1"/>
        <end position="120"/>
    </location>
</feature>
<name>A0A174KSC2_9FIRM</name>
<reference evidence="2 3" key="1">
    <citation type="submission" date="2015-09" db="EMBL/GenBank/DDBJ databases">
        <authorList>
            <consortium name="Pathogen Informatics"/>
        </authorList>
    </citation>
    <scope>NUCLEOTIDE SEQUENCE [LARGE SCALE GENOMIC DNA]</scope>
    <source>
        <strain evidence="2 3">2789STDY5608850</strain>
    </source>
</reference>
<dbReference type="PROSITE" id="PS51750">
    <property type="entry name" value="BRO_N"/>
    <property type="match status" value="1"/>
</dbReference>
<gene>
    <name evidence="2" type="ORF">ERS852407_05125</name>
</gene>
<protein>
    <submittedName>
        <fullName evidence="2">BRO family, N-terminal domain</fullName>
    </submittedName>
</protein>
<dbReference type="InterPro" id="IPR003497">
    <property type="entry name" value="BRO_N_domain"/>
</dbReference>
<accession>A0A174KSC2</accession>
<evidence type="ECO:0000259" key="1">
    <source>
        <dbReference type="PROSITE" id="PS51750"/>
    </source>
</evidence>
<organism evidence="2 3">
    <name type="scientific">Hungatella hathewayi</name>
    <dbReference type="NCBI Taxonomy" id="154046"/>
    <lineage>
        <taxon>Bacteria</taxon>
        <taxon>Bacillati</taxon>
        <taxon>Bacillota</taxon>
        <taxon>Clostridia</taxon>
        <taxon>Lachnospirales</taxon>
        <taxon>Lachnospiraceae</taxon>
        <taxon>Hungatella</taxon>
    </lineage>
</organism>